<evidence type="ECO:0000313" key="4">
    <source>
        <dbReference type="EMBL" id="EOC99792.1"/>
    </source>
</evidence>
<evidence type="ECO:0000256" key="2">
    <source>
        <dbReference type="ARBA" id="ARBA00022801"/>
    </source>
</evidence>
<dbReference type="Pfam" id="PF00293">
    <property type="entry name" value="NUDIX"/>
    <property type="match status" value="1"/>
</dbReference>
<dbReference type="GO" id="GO:0016787">
    <property type="term" value="F:hydrolase activity"/>
    <property type="evidence" value="ECO:0007669"/>
    <property type="project" value="UniProtKB-KW"/>
</dbReference>
<dbReference type="Proteomes" id="UP000013378">
    <property type="component" value="Unassembled WGS sequence"/>
</dbReference>
<evidence type="ECO:0000259" key="3">
    <source>
        <dbReference type="PROSITE" id="PS51462"/>
    </source>
</evidence>
<sequence length="141" mass="16137">MFRIITKALITKGNDVLILKRNNTSFAAGYWDIPGGKLEFGESLQESLVREVNEETSLQIDLAGVISTSSGINSEKKKQYITVVYLCNYLSGEVVLSNEHSEYMWVNIRNLKQKNLVYYVEEAIDKIIYSDLKNLKFKKAF</sequence>
<dbReference type="InterPro" id="IPR020476">
    <property type="entry name" value="Nudix_hydrolase"/>
</dbReference>
<dbReference type="PRINTS" id="PR00502">
    <property type="entry name" value="NUDIXFAMILY"/>
</dbReference>
<dbReference type="InterPro" id="IPR015797">
    <property type="entry name" value="NUDIX_hydrolase-like_dom_sf"/>
</dbReference>
<dbReference type="EMBL" id="ARZA01000237">
    <property type="protein sequence ID" value="EOC99792.1"/>
    <property type="molecule type" value="Genomic_DNA"/>
</dbReference>
<dbReference type="OrthoDB" id="9787476at2"/>
<dbReference type="RefSeq" id="WP_006315789.1">
    <property type="nucleotide sequence ID" value="NZ_ARZA01000237.1"/>
</dbReference>
<dbReference type="PANTHER" id="PTHR43046:SF14">
    <property type="entry name" value="MUTT_NUDIX FAMILY PROTEIN"/>
    <property type="match status" value="1"/>
</dbReference>
<comment type="cofactor">
    <cofactor evidence="1">
        <name>Mg(2+)</name>
        <dbReference type="ChEBI" id="CHEBI:18420"/>
    </cofactor>
</comment>
<keyword evidence="5" id="KW-1185">Reference proteome</keyword>
<protein>
    <submittedName>
        <fullName evidence="4">Dihydroneopterin triphosphate pyrophosphohydolase</fullName>
    </submittedName>
</protein>
<organism evidence="4 5">
    <name type="scientific">Caldisalinibacter kiritimatiensis</name>
    <dbReference type="NCBI Taxonomy" id="1304284"/>
    <lineage>
        <taxon>Bacteria</taxon>
        <taxon>Bacillati</taxon>
        <taxon>Bacillota</taxon>
        <taxon>Tissierellia</taxon>
        <taxon>Tissierellales</taxon>
        <taxon>Thermohalobacteraceae</taxon>
        <taxon>Caldisalinibacter</taxon>
    </lineage>
</organism>
<dbReference type="Gene3D" id="3.90.79.10">
    <property type="entry name" value="Nucleoside Triphosphate Pyrophosphohydrolase"/>
    <property type="match status" value="1"/>
</dbReference>
<reference evidence="4 5" key="1">
    <citation type="journal article" date="2015" name="Geomicrobiol. J.">
        <title>Caldisalinibacter kiritimatiensis gen. nov., sp. nov., a moderately thermohalophilic thiosulfate-reducing bacterium from a hypersaline microbial mat.</title>
        <authorList>
            <person name="Ben Hania W."/>
            <person name="Joseph M."/>
            <person name="Fiebig A."/>
            <person name="Bunk B."/>
            <person name="Klenk H.-P."/>
            <person name="Fardeau M.-L."/>
            <person name="Spring S."/>
        </authorList>
    </citation>
    <scope>NUCLEOTIDE SEQUENCE [LARGE SCALE GENOMIC DNA]</scope>
    <source>
        <strain evidence="4 5">L21-TH-D2</strain>
    </source>
</reference>
<dbReference type="eggNOG" id="COG1051">
    <property type="taxonomic scope" value="Bacteria"/>
</dbReference>
<dbReference type="InterPro" id="IPR000086">
    <property type="entry name" value="NUDIX_hydrolase_dom"/>
</dbReference>
<evidence type="ECO:0000313" key="5">
    <source>
        <dbReference type="Proteomes" id="UP000013378"/>
    </source>
</evidence>
<name>R1ARL8_9FIRM</name>
<gene>
    <name evidence="4" type="ORF">L21TH_2171</name>
</gene>
<evidence type="ECO:0000256" key="1">
    <source>
        <dbReference type="ARBA" id="ARBA00001946"/>
    </source>
</evidence>
<dbReference type="PROSITE" id="PS51462">
    <property type="entry name" value="NUDIX"/>
    <property type="match status" value="1"/>
</dbReference>
<proteinExistence type="predicted"/>
<comment type="caution">
    <text evidence="4">The sequence shown here is derived from an EMBL/GenBank/DDBJ whole genome shotgun (WGS) entry which is preliminary data.</text>
</comment>
<dbReference type="STRING" id="1304284.L21TH_2171"/>
<accession>R1ARL8</accession>
<keyword evidence="2" id="KW-0378">Hydrolase</keyword>
<dbReference type="AlphaFoldDB" id="R1ARL8"/>
<dbReference type="PANTHER" id="PTHR43046">
    <property type="entry name" value="GDP-MANNOSE MANNOSYL HYDROLASE"/>
    <property type="match status" value="1"/>
</dbReference>
<dbReference type="SUPFAM" id="SSF55811">
    <property type="entry name" value="Nudix"/>
    <property type="match status" value="1"/>
</dbReference>
<feature type="domain" description="Nudix hydrolase" evidence="3">
    <location>
        <begin position="1"/>
        <end position="129"/>
    </location>
</feature>